<protein>
    <submittedName>
        <fullName evidence="4">Interferon-induced very large GTPase 1</fullName>
    </submittedName>
</protein>
<gene>
    <name evidence="4" type="ORF">HOLleu_24962</name>
</gene>
<dbReference type="PROSITE" id="PS51717">
    <property type="entry name" value="G_VLIG"/>
    <property type="match status" value="1"/>
</dbReference>
<evidence type="ECO:0000313" key="5">
    <source>
        <dbReference type="Proteomes" id="UP001152320"/>
    </source>
</evidence>
<dbReference type="OrthoDB" id="1597724at2759"/>
<dbReference type="EMBL" id="JAIZAY010000012">
    <property type="protein sequence ID" value="KAJ8031691.1"/>
    <property type="molecule type" value="Genomic_DNA"/>
</dbReference>
<evidence type="ECO:0000256" key="1">
    <source>
        <dbReference type="ARBA" id="ARBA00006828"/>
    </source>
</evidence>
<dbReference type="PANTHER" id="PTHR14819">
    <property type="entry name" value="GTP-BINDING"/>
    <property type="match status" value="1"/>
</dbReference>
<dbReference type="Pfam" id="PF00619">
    <property type="entry name" value="CARD"/>
    <property type="match status" value="1"/>
</dbReference>
<dbReference type="PANTHER" id="PTHR14819:SF25">
    <property type="entry name" value="CHROMOSOME UNDETERMINED SCAFFOLD_52, WHOLE GENOME SHOTGUN SEQUENCE"/>
    <property type="match status" value="1"/>
</dbReference>
<evidence type="ECO:0000259" key="2">
    <source>
        <dbReference type="PROSITE" id="PS50209"/>
    </source>
</evidence>
<dbReference type="Pfam" id="PF25683">
    <property type="entry name" value="URGCP_GTPase"/>
    <property type="match status" value="1"/>
</dbReference>
<dbReference type="InterPro" id="IPR030383">
    <property type="entry name" value="G_VLIG_dom"/>
</dbReference>
<reference evidence="4" key="1">
    <citation type="submission" date="2021-10" db="EMBL/GenBank/DDBJ databases">
        <title>Tropical sea cucumber genome reveals ecological adaptation and Cuvierian tubules defense mechanism.</title>
        <authorList>
            <person name="Chen T."/>
        </authorList>
    </citation>
    <scope>NUCLEOTIDE SEQUENCE</scope>
    <source>
        <strain evidence="4">Nanhai2018</strain>
        <tissue evidence="4">Muscle</tissue>
    </source>
</reference>
<dbReference type="GO" id="GO:0042981">
    <property type="term" value="P:regulation of apoptotic process"/>
    <property type="evidence" value="ECO:0007669"/>
    <property type="project" value="InterPro"/>
</dbReference>
<keyword evidence="5" id="KW-1185">Reference proteome</keyword>
<dbReference type="Pfam" id="PF25496">
    <property type="entry name" value="URGCP"/>
    <property type="match status" value="1"/>
</dbReference>
<dbReference type="CDD" id="cd01671">
    <property type="entry name" value="CARD"/>
    <property type="match status" value="1"/>
</dbReference>
<dbReference type="SUPFAM" id="SSF52540">
    <property type="entry name" value="P-loop containing nucleoside triphosphate hydrolases"/>
    <property type="match status" value="1"/>
</dbReference>
<dbReference type="GO" id="GO:0005525">
    <property type="term" value="F:GTP binding"/>
    <property type="evidence" value="ECO:0007669"/>
    <property type="project" value="InterPro"/>
</dbReference>
<sequence length="1708" mass="196592">MENIYVKVLEKNLVELGRTLDPNTVFPHLIADGVLTLSDYETLDALDSTERKVFTLITILTKRGKNAYSSFIRSLQKKDFNRHLADTLLLSEEAEKNEVKKEITDLEDDFFIPEDEDFQVDKNSQENDDLTFDDFLKCLGLEGKFPCMQSLSKFSSVKDPQLIQEDANIVDSFWQRLSALDYRAQISIDSQPHLTTYNMQDMIFAVIHCSDCMLRQDILEKMSTCQLAVPIILSGIKDRQTEFLNWSIGRIVKRWREENSLTPEQYISTVPLFTVGFMRIGEISGVSKSSVVNYLLGQCQGNRKHSFFLSADDCRYPRKFASGCVEAVCYTPVNSNGTEKIKWATNIVNLRGDSSEYLPQVLFLCKTTNLIVVFIAAKNRKEEKYATVMKQVMSSAGKFVFVAIDDERNRDNEKLMWTKRWLLVHKVKEDTLCNELCRAIMDCHTNCTAKQFQSISQWGAHCPSEIKIEDCNEKCNQAKQSVSEILKDTKNVSEFKRVAFPLHAIWKEWVAIDRERLKPDSEHDLPIELIKEDKISRKKEKRALQVECGLSSAMKKFMSTMQKGENDQEFLAYFVHYFQQSLFQLEDECTKESLKIISDMFTRTENLNKVIEELDRNAIVVSPSSQQQREEFCKCREEFKAMYQQEIKNCKENNIGWEFFLRELGQWFEAHSEDSVVKDPIIATLPVLAANLLINGYPLEIMDGDTGRIPLLWVTNIFISLACNLGKDPILVLSVVGVQSSGKSTLLNTMFGVRFPVRAGRCTRGLFLHLLKVDEDYTKKVGAKYIFLIDSEGVRSLERTANFDNELVTLALCISDISILNIEGENISTEMSGLLEIAAHALMKMKAIDMPPQCRIVQQRVSDLAAGERNKLNMNQVLELLDKATVLAAKEEGYEHRYQKFAHVFDLRREKDFRFVPCLWTSPMSPPNELYSYTITKVKEEILTDIETKRFVPQFTISTFLQRIRDVWVAVKEENFLFAFKDSIKAVDFNEMCKEFNQWVNEMRFSLITKQFDWQRRLRESKEYRGTFECIVNEISTELDNEGEKIHCLLRTHISNHERKDIERHEKFFKDNLACTVASLNRHILALLEHDRIKTTFENDSTGRISKIRTKLRNIAKEEAALLREMVTKDSHTNPNDLQIIFERKWKHWTENIREELPWGQVSEHSLQATCESLLMSLTTDMAISTEIGKLLKDEGGISYHVNSANWKEYYPHKGGLVQVEDWFALNEVTLQKIIDNSISEIRKRSSANMLDENVYQYVLQNALSKLSTPHFTSEPPHVLKAKLLLHICAKTYVLILEQLLEVANSVENLIEKEKNTIQNDFIAFVKGEDQIIRAMECIHKNFVAIGATVVKNHLRTNCLKWMLDNAFNNMSYVNYEILKLLCSDKATDYINYLMDYSNCIFNSFINSAVLHYGKTNSGRYIMQAQSEDIIRQALLIDIRRCVINAKTQLQVDGYVPCTKTNNTFREWLKVLLRELSVSGLPIPSGMEAALATFSVLDLDRFISDLSDNLARKLEKDVLEEVNLPTPVRGEEFFKFIVESLGNPIGEIMKLNCFQQCPFCGAPCQNPLPVGPQHQHFSFTHLPHGFIGQIQGRTQQLAIDDCTICITSSETYSFDGEKTTRLFKDYKKDFPNWEIKPVGDSQQIEATYWKWALVKHNKALAKHYNCKPAKIPASWRQVTKEDALKCLEGRKAGIAVKIKGTIEETIHF</sequence>
<accession>A0A9Q1BRY2</accession>
<proteinExistence type="inferred from homology"/>
<dbReference type="SUPFAM" id="SSF47986">
    <property type="entry name" value="DEATH domain"/>
    <property type="match status" value="1"/>
</dbReference>
<feature type="domain" description="VLIG-type G" evidence="3">
    <location>
        <begin position="727"/>
        <end position="968"/>
    </location>
</feature>
<dbReference type="InterPro" id="IPR057365">
    <property type="entry name" value="URGCP"/>
</dbReference>
<dbReference type="SMART" id="SM00114">
    <property type="entry name" value="CARD"/>
    <property type="match status" value="1"/>
</dbReference>
<evidence type="ECO:0000259" key="3">
    <source>
        <dbReference type="PROSITE" id="PS51717"/>
    </source>
</evidence>
<feature type="domain" description="CARD" evidence="2">
    <location>
        <begin position="1"/>
        <end position="92"/>
    </location>
</feature>
<name>A0A9Q1BRY2_HOLLE</name>
<dbReference type="InterPro" id="IPR027417">
    <property type="entry name" value="P-loop_NTPase"/>
</dbReference>
<dbReference type="InterPro" id="IPR011029">
    <property type="entry name" value="DEATH-like_dom_sf"/>
</dbReference>
<comment type="caution">
    <text evidence="4">The sequence shown here is derived from an EMBL/GenBank/DDBJ whole genome shotgun (WGS) entry which is preliminary data.</text>
</comment>
<organism evidence="4 5">
    <name type="scientific">Holothuria leucospilota</name>
    <name type="common">Black long sea cucumber</name>
    <name type="synonym">Mertensiothuria leucospilota</name>
    <dbReference type="NCBI Taxonomy" id="206669"/>
    <lineage>
        <taxon>Eukaryota</taxon>
        <taxon>Metazoa</taxon>
        <taxon>Echinodermata</taxon>
        <taxon>Eleutherozoa</taxon>
        <taxon>Echinozoa</taxon>
        <taxon>Holothuroidea</taxon>
        <taxon>Aspidochirotacea</taxon>
        <taxon>Aspidochirotida</taxon>
        <taxon>Holothuriidae</taxon>
        <taxon>Holothuria</taxon>
    </lineage>
</organism>
<dbReference type="PROSITE" id="PS50209">
    <property type="entry name" value="CARD"/>
    <property type="match status" value="1"/>
</dbReference>
<dbReference type="Gene3D" id="1.10.533.10">
    <property type="entry name" value="Death Domain, Fas"/>
    <property type="match status" value="1"/>
</dbReference>
<comment type="similarity">
    <text evidence="1">Belongs to the TRAFAC class dynamin-like GTPase superfamily. Very large inducible GTPase (VLIG) family.</text>
</comment>
<dbReference type="Proteomes" id="UP001152320">
    <property type="component" value="Chromosome 12"/>
</dbReference>
<evidence type="ECO:0000313" key="4">
    <source>
        <dbReference type="EMBL" id="KAJ8031691.1"/>
    </source>
</evidence>
<dbReference type="InterPro" id="IPR052986">
    <property type="entry name" value="VLIG_GTPase"/>
</dbReference>
<dbReference type="InterPro" id="IPR001315">
    <property type="entry name" value="CARD"/>
</dbReference>
<dbReference type="Gene3D" id="3.40.50.300">
    <property type="entry name" value="P-loop containing nucleotide triphosphate hydrolases"/>
    <property type="match status" value="1"/>
</dbReference>